<organism evidence="8 9">
    <name type="scientific">Gracilibacillus xinjiangensis</name>
    <dbReference type="NCBI Taxonomy" id="1193282"/>
    <lineage>
        <taxon>Bacteria</taxon>
        <taxon>Bacillati</taxon>
        <taxon>Bacillota</taxon>
        <taxon>Bacilli</taxon>
        <taxon>Bacillales</taxon>
        <taxon>Bacillaceae</taxon>
        <taxon>Gracilibacillus</taxon>
    </lineage>
</organism>
<evidence type="ECO:0000256" key="2">
    <source>
        <dbReference type="ARBA" id="ARBA00011838"/>
    </source>
</evidence>
<dbReference type="HAMAP" id="MF_01371_B">
    <property type="entry name" value="Ribosomal_uL30_B"/>
    <property type="match status" value="1"/>
</dbReference>
<dbReference type="PROSITE" id="PS00634">
    <property type="entry name" value="RIBOSOMAL_L30"/>
    <property type="match status" value="1"/>
</dbReference>
<feature type="domain" description="Large ribosomal subunit protein uL30-like ferredoxin-like fold" evidence="7">
    <location>
        <begin position="6"/>
        <end position="55"/>
    </location>
</feature>
<dbReference type="PANTHER" id="PTHR15892">
    <property type="entry name" value="MITOCHONDRIAL RIBOSOMAL PROTEIN L30"/>
    <property type="match status" value="1"/>
</dbReference>
<dbReference type="InterPro" id="IPR005996">
    <property type="entry name" value="Ribosomal_uL30_bac-type"/>
</dbReference>
<dbReference type="Pfam" id="PF00327">
    <property type="entry name" value="Ribosomal_L30"/>
    <property type="match status" value="1"/>
</dbReference>
<dbReference type="CDD" id="cd01658">
    <property type="entry name" value="Ribosomal_L30"/>
    <property type="match status" value="1"/>
</dbReference>
<proteinExistence type="inferred from homology"/>
<evidence type="ECO:0000256" key="6">
    <source>
        <dbReference type="RuleBase" id="RU003734"/>
    </source>
</evidence>
<dbReference type="SUPFAM" id="SSF55129">
    <property type="entry name" value="Ribosomal protein L30p/L7e"/>
    <property type="match status" value="1"/>
</dbReference>
<evidence type="ECO:0000313" key="9">
    <source>
        <dbReference type="Proteomes" id="UP001595882"/>
    </source>
</evidence>
<comment type="similarity">
    <text evidence="1 5 6">Belongs to the universal ribosomal protein uL30 family.</text>
</comment>
<keyword evidence="3 5" id="KW-0689">Ribosomal protein</keyword>
<keyword evidence="4 5" id="KW-0687">Ribonucleoprotein</keyword>
<evidence type="ECO:0000256" key="5">
    <source>
        <dbReference type="HAMAP-Rule" id="MF_01371"/>
    </source>
</evidence>
<dbReference type="NCBIfam" id="TIGR01308">
    <property type="entry name" value="rpmD_bact"/>
    <property type="match status" value="1"/>
</dbReference>
<dbReference type="InterPro" id="IPR036919">
    <property type="entry name" value="Ribo_uL30_ferredoxin-like_sf"/>
</dbReference>
<accession>A0ABV8X0X9</accession>
<dbReference type="Proteomes" id="UP001595882">
    <property type="component" value="Unassembled WGS sequence"/>
</dbReference>
<sequence length="60" mass="6780">MSNKLEITLKRSVIGRSEVQKATVKTLGLRKIHQSVVREDTPVVRGMINKVSHLVEIKEV</sequence>
<evidence type="ECO:0000256" key="3">
    <source>
        <dbReference type="ARBA" id="ARBA00022980"/>
    </source>
</evidence>
<dbReference type="PIRSF" id="PIRSF002211">
    <property type="entry name" value="Ribosomal_L30_bac-type"/>
    <property type="match status" value="1"/>
</dbReference>
<dbReference type="GO" id="GO:0005840">
    <property type="term" value="C:ribosome"/>
    <property type="evidence" value="ECO:0007669"/>
    <property type="project" value="UniProtKB-KW"/>
</dbReference>
<dbReference type="EMBL" id="JBHSDT010000009">
    <property type="protein sequence ID" value="MFC4404993.1"/>
    <property type="molecule type" value="Genomic_DNA"/>
</dbReference>
<name>A0ABV8X0X9_9BACI</name>
<comment type="subunit">
    <text evidence="2 5">Part of the 50S ribosomal subunit.</text>
</comment>
<dbReference type="InterPro" id="IPR018038">
    <property type="entry name" value="Ribosomal_uL30_CS"/>
</dbReference>
<dbReference type="PANTHER" id="PTHR15892:SF2">
    <property type="entry name" value="LARGE RIBOSOMAL SUBUNIT PROTEIN UL30M"/>
    <property type="match status" value="1"/>
</dbReference>
<evidence type="ECO:0000313" key="8">
    <source>
        <dbReference type="EMBL" id="MFC4404993.1"/>
    </source>
</evidence>
<dbReference type="RefSeq" id="WP_390254238.1">
    <property type="nucleotide sequence ID" value="NZ_JBHSDT010000009.1"/>
</dbReference>
<evidence type="ECO:0000256" key="4">
    <source>
        <dbReference type="ARBA" id="ARBA00023274"/>
    </source>
</evidence>
<evidence type="ECO:0000256" key="1">
    <source>
        <dbReference type="ARBA" id="ARBA00007594"/>
    </source>
</evidence>
<evidence type="ECO:0000259" key="7">
    <source>
        <dbReference type="Pfam" id="PF00327"/>
    </source>
</evidence>
<protein>
    <recommendedName>
        <fullName evidence="5">Large ribosomal subunit protein uL30</fullName>
    </recommendedName>
</protein>
<dbReference type="InterPro" id="IPR016082">
    <property type="entry name" value="Ribosomal_uL30_ferredoxin-like"/>
</dbReference>
<dbReference type="Gene3D" id="3.30.1390.20">
    <property type="entry name" value="Ribosomal protein L30, ferredoxin-like fold domain"/>
    <property type="match status" value="1"/>
</dbReference>
<reference evidence="9" key="1">
    <citation type="journal article" date="2019" name="Int. J. Syst. Evol. Microbiol.">
        <title>The Global Catalogue of Microorganisms (GCM) 10K type strain sequencing project: providing services to taxonomists for standard genome sequencing and annotation.</title>
        <authorList>
            <consortium name="The Broad Institute Genomics Platform"/>
            <consortium name="The Broad Institute Genome Sequencing Center for Infectious Disease"/>
            <person name="Wu L."/>
            <person name="Ma J."/>
        </authorList>
    </citation>
    <scope>NUCLEOTIDE SEQUENCE [LARGE SCALE GENOMIC DNA]</scope>
    <source>
        <strain evidence="9">CCUG 37865</strain>
    </source>
</reference>
<comment type="caution">
    <text evidence="8">The sequence shown here is derived from an EMBL/GenBank/DDBJ whole genome shotgun (WGS) entry which is preliminary data.</text>
</comment>
<keyword evidence="9" id="KW-1185">Reference proteome</keyword>
<gene>
    <name evidence="5 8" type="primary">rpmD</name>
    <name evidence="8" type="ORF">ACFOY7_18135</name>
</gene>